<organism evidence="1 2">
    <name type="scientific">Rhododendron molle</name>
    <name type="common">Chinese azalea</name>
    <name type="synonym">Azalea mollis</name>
    <dbReference type="NCBI Taxonomy" id="49168"/>
    <lineage>
        <taxon>Eukaryota</taxon>
        <taxon>Viridiplantae</taxon>
        <taxon>Streptophyta</taxon>
        <taxon>Embryophyta</taxon>
        <taxon>Tracheophyta</taxon>
        <taxon>Spermatophyta</taxon>
        <taxon>Magnoliopsida</taxon>
        <taxon>eudicotyledons</taxon>
        <taxon>Gunneridae</taxon>
        <taxon>Pentapetalae</taxon>
        <taxon>asterids</taxon>
        <taxon>Ericales</taxon>
        <taxon>Ericaceae</taxon>
        <taxon>Ericoideae</taxon>
        <taxon>Rhodoreae</taxon>
        <taxon>Rhododendron</taxon>
    </lineage>
</organism>
<gene>
    <name evidence="1" type="ORF">RHMOL_Rhmol07G0001000</name>
</gene>
<dbReference type="EMBL" id="CM046394">
    <property type="protein sequence ID" value="KAI8544895.1"/>
    <property type="molecule type" value="Genomic_DNA"/>
</dbReference>
<protein>
    <submittedName>
        <fullName evidence="1">Uncharacterized protein</fullName>
    </submittedName>
</protein>
<name>A0ACC0MV88_RHOML</name>
<keyword evidence="2" id="KW-1185">Reference proteome</keyword>
<sequence length="2046" mass="226480">MTRQLIRPSLEGEMELDLDAFLASQSTSDDDDDGLRSISHHRTVDEILNDSDSSSSSSPPSLNQSFLYRPRSSSDQEDVNDASSSVISPKTLPDSRVKFSSSSTRVESGEFSANSLSLGRGLALRSLPLLFGSGVRSTVKKPGAALAAAVAASRPTPTPHAAALKSRRAGSSSATLLISSVLGSQELDSKAQVVSNDGLDSFAPEISHPDGKSVQENDVPWDNYQSAAAEAADSKVDVTPEISGKGDTIGETSSELRVGRVFALEPSVVIDSQEVSPGPHIDDPSILSRVNPEEQLHLEDSTTMSVTNGFKYDQVPSSSWDENNGAISEFAEATETADMRIDSSHHGRDIEDELPIVMVETSEIDKAKPLSRHGASLTGDDTSYRNDVMDLDEDIISQWESKRGNKRTQKKSRASLKPLELAEEIEKKHAFIGLDMENDIAAQPMRLEGVRRGSTALGYFDVYANNSITRTISSQAFRRDQGSPQVMAVHPNYIAVGMSKGVVIVVPSKYSPHCADNMDAKMLMLGLQGDNSHSPVTSLCFNQLGDLLFAGYCDGRVTVWDVQKGSALKVVTGIHDAPVVHMLYLGHDSQVTRQFRLVSGDSKGLVWLITFSVVPWLNRFSFSTTCLLDGRTTGKVLCASPLLSDECCGGALMSSQANTANTTGSSSTIGSMMGGVLGADSSRKLLNEKSSSVEEGVVVFATYQSALVARVSPSVVVYAQLPKPDGVREGSMPYTAWKCMGQQHGSSTDNIPVEASEKVSLLAIAWDRKVQVAKLVKSELKIYGKWTLESSAIGVAWLDDQMVVVLTSNGQLFLYAKDGTVIHQTSFAVDGSGGDDLVAYHTQFTNLFGNPEKAYHKCIAVRGASIYVLGPMHLIVCRLLPWKERIQVLRKAGDWMGALNMAMTLYDGQAHGVIDLPRTLDAVQEAIMPYLVELLLSYVDEVFSYISVAFCNQIGKLEQLDDSESRASSVHSEINEQFTRVGGVAVEFCVHINRTDVLFDEILSKFAAVQHRDTFLELLEPYILKDMLGSLPPEIMQALVEHYSTKGWLQRVEQCVLHMDISSLDFNQVVRLCREHRLYGALVYLFNRGLDDFRAPLEELLIVFQNSERETAAALGYRMLVYLKYCFSGLAFPPGWRHYRHDSVVFAIEFILQIKASLGYNCGKISKEIGRMEAPTYSKRRGDGSEEGGCHKILKFERDEFGEEGGGGGGGGNKGSKFLLDASNAPNSCVVTSFLSTAAYPYLYHFLELDTEATLEVLRCAFVDDDIPKRGYPFCDSANESLEAEKENDSVGVGQNVMVQKTVDALIHVLGKGTYQADKSVSSGDGDLAEVWPSEKDIGHIFEFIAYYISAKKAVVSNTILSRILEYYTSDINLPPSVPMHTTDTCRKREKQMLALLEVVPDTDWDASYVLHLCERSQFYQVCGLIHAIRHQYIAALDSYLKDVNEPVHAFSYINDMLEQLSDNEADSFRSAVIFRIPDLITLSREAAFFLVIHHFSRECQHILSELRSHPESLFLYLKTIFEVHLAGTLNFSSLTKDETMGFRIGRKVRDQSVEAYLERISDFPKFLRSNPVLVTDEMIELYLELLCQYERSSVLKFLETFESYRVEHCLRLCQEYGIIDAAAFLWERVGDVGSALLLTLSGLDEKFVALDTAVENVLPDAGMEHFSTVSNKEVNDIREILHACIGLCQRNTPRLDPEESESLWFQLLDSFCEPLLESLNDEKVCQQETRIETLESSGGQEDKETCIVKWKISKSHKGAHILRKLFSLFVKEIVEGMIGYIRVPAIMSKLLSDNGSQEFGNFKVTILGMLGTYGFERRILDTAKSLIEDDTFYTMSLLKRGASHGYSPRSLLCCLCNCLLTKNSSSSSIRIFNCGHATHLQCELQENEMSHGGSAGCPVCMPKKKGQRSRNKTLLTDNGLVSKSRSRPQQSHGTTSLYPHESDSFENPYGYQQISRFDILTNLQKDQRLIKIENMPQLRLAPPAVYHEKVKKGVDLLTGESSSALARVEKPSKSRQLREIKVKGSSIRLPLKSNIFGNKEKSNKR</sequence>
<comment type="caution">
    <text evidence="1">The sequence shown here is derived from an EMBL/GenBank/DDBJ whole genome shotgun (WGS) entry which is preliminary data.</text>
</comment>
<evidence type="ECO:0000313" key="1">
    <source>
        <dbReference type="EMBL" id="KAI8544895.1"/>
    </source>
</evidence>
<dbReference type="Proteomes" id="UP001062846">
    <property type="component" value="Chromosome 7"/>
</dbReference>
<accession>A0ACC0MV88</accession>
<proteinExistence type="predicted"/>
<evidence type="ECO:0000313" key="2">
    <source>
        <dbReference type="Proteomes" id="UP001062846"/>
    </source>
</evidence>
<reference evidence="1" key="1">
    <citation type="submission" date="2022-02" db="EMBL/GenBank/DDBJ databases">
        <title>Plant Genome Project.</title>
        <authorList>
            <person name="Zhang R.-G."/>
        </authorList>
    </citation>
    <scope>NUCLEOTIDE SEQUENCE</scope>
    <source>
        <strain evidence="1">AT1</strain>
    </source>
</reference>